<dbReference type="Proteomes" id="UP000446657">
    <property type="component" value="Unassembled WGS sequence"/>
</dbReference>
<proteinExistence type="predicted"/>
<evidence type="ECO:0000259" key="2">
    <source>
        <dbReference type="Pfam" id="PF22570"/>
    </source>
</evidence>
<organism evidence="3 4">
    <name type="scientific">Roseburia faecis</name>
    <dbReference type="NCBI Taxonomy" id="301302"/>
    <lineage>
        <taxon>Bacteria</taxon>
        <taxon>Bacillati</taxon>
        <taxon>Bacillota</taxon>
        <taxon>Clostridia</taxon>
        <taxon>Lachnospirales</taxon>
        <taxon>Lachnospiraceae</taxon>
        <taxon>Roseburia</taxon>
    </lineage>
</organism>
<dbReference type="RefSeq" id="WP_155177021.1">
    <property type="nucleotide sequence ID" value="NZ_WNAK01000023.1"/>
</dbReference>
<feature type="transmembrane region" description="Helical" evidence="1">
    <location>
        <begin position="74"/>
        <end position="97"/>
    </location>
</feature>
<comment type="caution">
    <text evidence="3">The sequence shown here is derived from an EMBL/GenBank/DDBJ whole genome shotgun (WGS) entry which is preliminary data.</text>
</comment>
<evidence type="ECO:0000256" key="1">
    <source>
        <dbReference type="SAM" id="Phobius"/>
    </source>
</evidence>
<accession>A0A844KNK3</accession>
<dbReference type="Pfam" id="PF22570">
    <property type="entry name" value="LiaF-TM"/>
    <property type="match status" value="1"/>
</dbReference>
<protein>
    <recommendedName>
        <fullName evidence="2">LiaF transmembrane domain-containing protein</fullName>
    </recommendedName>
</protein>
<gene>
    <name evidence="3" type="ORF">GMD30_11010</name>
</gene>
<feature type="transmembrane region" description="Helical" evidence="1">
    <location>
        <begin position="33"/>
        <end position="54"/>
    </location>
</feature>
<feature type="transmembrane region" description="Helical" evidence="1">
    <location>
        <begin position="6"/>
        <end position="21"/>
    </location>
</feature>
<keyword evidence="1" id="KW-0472">Membrane</keyword>
<dbReference type="EMBL" id="WNAL01000022">
    <property type="protein sequence ID" value="MTR82208.1"/>
    <property type="molecule type" value="Genomic_DNA"/>
</dbReference>
<keyword evidence="1" id="KW-1133">Transmembrane helix</keyword>
<name>A0A844KNK3_9FIRM</name>
<dbReference type="InterPro" id="IPR054331">
    <property type="entry name" value="LiaF_TM"/>
</dbReference>
<sequence length="234" mass="25920">MKKRNIFWAVILIVIAVYLVASKMHMIPAIPFFKILFTVIFVYTAVYGFVRLHFFEGMLSVGLLGCMYDKVLGIQAITPWTLLLAACLVGLALDLLFRNLKKQKDNTYFGHSSAGGHVENGQDGEYVHVENSFGALSKYVNSDCFREAKISNSFGECNVFFNNTALKGANAIIRTDNSFGSTNIYLPSTWRVEFRQNTAFGNVECKGQGSSDPDAPCVELQISSSFGQTCIIFG</sequence>
<evidence type="ECO:0000313" key="4">
    <source>
        <dbReference type="Proteomes" id="UP000446657"/>
    </source>
</evidence>
<evidence type="ECO:0000313" key="3">
    <source>
        <dbReference type="EMBL" id="MTR82208.1"/>
    </source>
</evidence>
<reference evidence="3 4" key="1">
    <citation type="journal article" date="2019" name="Nat. Med.">
        <title>A library of human gut bacterial isolates paired with longitudinal multiomics data enables mechanistic microbiome research.</title>
        <authorList>
            <person name="Poyet M."/>
            <person name="Groussin M."/>
            <person name="Gibbons S.M."/>
            <person name="Avila-Pacheco J."/>
            <person name="Jiang X."/>
            <person name="Kearney S.M."/>
            <person name="Perrotta A.R."/>
            <person name="Berdy B."/>
            <person name="Zhao S."/>
            <person name="Lieberman T.D."/>
            <person name="Swanson P.K."/>
            <person name="Smith M."/>
            <person name="Roesemann S."/>
            <person name="Alexander J.E."/>
            <person name="Rich S.A."/>
            <person name="Livny J."/>
            <person name="Vlamakis H."/>
            <person name="Clish C."/>
            <person name="Bullock K."/>
            <person name="Deik A."/>
            <person name="Scott J."/>
            <person name="Pierce K.A."/>
            <person name="Xavier R.J."/>
            <person name="Alm E.J."/>
        </authorList>
    </citation>
    <scope>NUCLEOTIDE SEQUENCE [LARGE SCALE GENOMIC DNA]</scope>
    <source>
        <strain evidence="3 4">BIOML-A1</strain>
    </source>
</reference>
<dbReference type="AlphaFoldDB" id="A0A844KNK3"/>
<keyword evidence="1" id="KW-0812">Transmembrane</keyword>
<feature type="domain" description="LiaF transmembrane" evidence="2">
    <location>
        <begin position="7"/>
        <end position="102"/>
    </location>
</feature>